<gene>
    <name evidence="1" type="ORF">HPB47_020993</name>
</gene>
<protein>
    <submittedName>
        <fullName evidence="1">Uncharacterized protein</fullName>
    </submittedName>
</protein>
<proteinExistence type="predicted"/>
<comment type="caution">
    <text evidence="1">The sequence shown here is derived from an EMBL/GenBank/DDBJ whole genome shotgun (WGS) entry which is preliminary data.</text>
</comment>
<dbReference type="EMBL" id="JABSTQ010009164">
    <property type="protein sequence ID" value="KAG0432269.1"/>
    <property type="molecule type" value="Genomic_DNA"/>
</dbReference>
<evidence type="ECO:0000313" key="2">
    <source>
        <dbReference type="Proteomes" id="UP000805193"/>
    </source>
</evidence>
<name>A0AC60QFW0_IXOPE</name>
<accession>A0AC60QFW0</accession>
<evidence type="ECO:0000313" key="1">
    <source>
        <dbReference type="EMBL" id="KAG0432269.1"/>
    </source>
</evidence>
<sequence>MADTKAATNGVPEGKLERYDGDDPAMQRQLWRPPDIEQDMKEMERRKRVEMIMNSQLFREELERIIESQLSEGYTPSSMAALQQVTELLLPHATRQSTLRGGRCLVPINDMRGVDGLRYSKGEKVLRCKTAALCRLLDAHGWTSVGFDHVTVRLSQDQEHFLVNPLGLLYHEVTASSLLKLDMQGNVIDSGTTTFHFNRTWYAKHAAVHAGRPDLKCLIHVQHPSCVAVSVLKDGLAVVGAEAALLGDVAYHDGADGRDLARSLGPSSKVVFVRHHGAVVGGDSVEEAFSLLCWTVEACETQMRLVPVGLDRVHTLSEEAQRAVREEYARLRTDEPLPGGDEDKEKAEPKEKAKRWRPCDLLFEAHMRTLDNSGHRTGYVYRQPLLRNELPRLKTDVEVPPAASSFAHYLEEDKWLSPLKKLLDGRKTHDKVRWVNSPNTYQRVEVLETGTQDPKKITKWVEVGGEADAWVQDGSPSTSVKIDTPHQFVPKGTDPTEFKRKQKELKENRLNSKLNAGPQSNLLEGVTWEEVKKMQDAVMSGTGDQVVLVGAASKGIIQRDFQHNAMVYKSAYSKNPFDNISDGELEEYRRLVEKKQRGEPIEEEVPDSIKALLVEPQRPQSPLRPSDDDEDDSKASGQVRRSLSSRLATQAAEDERMMVQQFGRRAQSERKPKRQSDVNGEEKLRCGESGDVSAASRSSKEVSQEGGCDVQAAHGAVRQSSPVKEVEGDKKKKKKGLRTPSFLKKKKHRKEEKAASEWQNRSQ</sequence>
<keyword evidence="2" id="KW-1185">Reference proteome</keyword>
<dbReference type="Proteomes" id="UP000805193">
    <property type="component" value="Unassembled WGS sequence"/>
</dbReference>
<reference evidence="1 2" key="1">
    <citation type="journal article" date="2020" name="Cell">
        <title>Large-Scale Comparative Analyses of Tick Genomes Elucidate Their Genetic Diversity and Vector Capacities.</title>
        <authorList>
            <consortium name="Tick Genome and Microbiome Consortium (TIGMIC)"/>
            <person name="Jia N."/>
            <person name="Wang J."/>
            <person name="Shi W."/>
            <person name="Du L."/>
            <person name="Sun Y."/>
            <person name="Zhan W."/>
            <person name="Jiang J.F."/>
            <person name="Wang Q."/>
            <person name="Zhang B."/>
            <person name="Ji P."/>
            <person name="Bell-Sakyi L."/>
            <person name="Cui X.M."/>
            <person name="Yuan T.T."/>
            <person name="Jiang B.G."/>
            <person name="Yang W.F."/>
            <person name="Lam T.T."/>
            <person name="Chang Q.C."/>
            <person name="Ding S.J."/>
            <person name="Wang X.J."/>
            <person name="Zhu J.G."/>
            <person name="Ruan X.D."/>
            <person name="Zhao L."/>
            <person name="Wei J.T."/>
            <person name="Ye R.Z."/>
            <person name="Que T.C."/>
            <person name="Du C.H."/>
            <person name="Zhou Y.H."/>
            <person name="Cheng J.X."/>
            <person name="Dai P.F."/>
            <person name="Guo W.B."/>
            <person name="Han X.H."/>
            <person name="Huang E.J."/>
            <person name="Li L.F."/>
            <person name="Wei W."/>
            <person name="Gao Y.C."/>
            <person name="Liu J.Z."/>
            <person name="Shao H.Z."/>
            <person name="Wang X."/>
            <person name="Wang C.C."/>
            <person name="Yang T.C."/>
            <person name="Huo Q.B."/>
            <person name="Li W."/>
            <person name="Chen H.Y."/>
            <person name="Chen S.E."/>
            <person name="Zhou L.G."/>
            <person name="Ni X.B."/>
            <person name="Tian J.H."/>
            <person name="Sheng Y."/>
            <person name="Liu T."/>
            <person name="Pan Y.S."/>
            <person name="Xia L.Y."/>
            <person name="Li J."/>
            <person name="Zhao F."/>
            <person name="Cao W.C."/>
        </authorList>
    </citation>
    <scope>NUCLEOTIDE SEQUENCE [LARGE SCALE GENOMIC DNA]</scope>
    <source>
        <strain evidence="1">Iper-2018</strain>
    </source>
</reference>
<organism evidence="1 2">
    <name type="scientific">Ixodes persulcatus</name>
    <name type="common">Taiga tick</name>
    <dbReference type="NCBI Taxonomy" id="34615"/>
    <lineage>
        <taxon>Eukaryota</taxon>
        <taxon>Metazoa</taxon>
        <taxon>Ecdysozoa</taxon>
        <taxon>Arthropoda</taxon>
        <taxon>Chelicerata</taxon>
        <taxon>Arachnida</taxon>
        <taxon>Acari</taxon>
        <taxon>Parasitiformes</taxon>
        <taxon>Ixodida</taxon>
        <taxon>Ixodoidea</taxon>
        <taxon>Ixodidae</taxon>
        <taxon>Ixodinae</taxon>
        <taxon>Ixodes</taxon>
    </lineage>
</organism>